<dbReference type="RefSeq" id="XP_068359864.1">
    <property type="nucleotide sequence ID" value="XM_068492459.1"/>
</dbReference>
<feature type="transmembrane region" description="Helical" evidence="1">
    <location>
        <begin position="78"/>
        <end position="101"/>
    </location>
</feature>
<evidence type="ECO:0000313" key="2">
    <source>
        <dbReference type="EMBL" id="OHT06728.1"/>
    </source>
</evidence>
<feature type="transmembrane region" description="Helical" evidence="1">
    <location>
        <begin position="12"/>
        <end position="31"/>
    </location>
</feature>
<keyword evidence="1" id="KW-0812">Transmembrane</keyword>
<keyword evidence="1" id="KW-1133">Transmembrane helix</keyword>
<dbReference type="Proteomes" id="UP000179807">
    <property type="component" value="Unassembled WGS sequence"/>
</dbReference>
<gene>
    <name evidence="2" type="ORF">TRFO_05388</name>
</gene>
<dbReference type="AlphaFoldDB" id="A0A1J4K747"/>
<dbReference type="VEuPathDB" id="TrichDB:TRFO_05388"/>
<feature type="transmembrane region" description="Helical" evidence="1">
    <location>
        <begin position="51"/>
        <end position="71"/>
    </location>
</feature>
<proteinExistence type="predicted"/>
<keyword evidence="1" id="KW-0472">Membrane</keyword>
<evidence type="ECO:0008006" key="4">
    <source>
        <dbReference type="Google" id="ProtNLM"/>
    </source>
</evidence>
<sequence>MPPNTRLGHKIAISVCITCSVALAIFVFYHFASVLEDHRLNGVNKYVDNYLRWSSLFGIIIVILTITFAWFNSRSSRSVLIFLTSLVITDLVVSFLFYFLFRSLIVRGYKSLFTDAGFISRAAEFETLNECCGWSNANISVIPDCSYLITCDTVIRGLMKGKNFYIFVISLSISLGLVLYCLIGHILLIISVDSSYQQLDSLTHV</sequence>
<keyword evidence="3" id="KW-1185">Reference proteome</keyword>
<organism evidence="2 3">
    <name type="scientific">Tritrichomonas foetus</name>
    <dbReference type="NCBI Taxonomy" id="1144522"/>
    <lineage>
        <taxon>Eukaryota</taxon>
        <taxon>Metamonada</taxon>
        <taxon>Parabasalia</taxon>
        <taxon>Tritrichomonadida</taxon>
        <taxon>Tritrichomonadidae</taxon>
        <taxon>Tritrichomonas</taxon>
    </lineage>
</organism>
<dbReference type="EMBL" id="MLAK01000716">
    <property type="protein sequence ID" value="OHT06728.1"/>
    <property type="molecule type" value="Genomic_DNA"/>
</dbReference>
<dbReference type="GeneID" id="94827163"/>
<name>A0A1J4K747_9EUKA</name>
<reference evidence="2" key="1">
    <citation type="submission" date="2016-10" db="EMBL/GenBank/DDBJ databases">
        <authorList>
            <person name="Benchimol M."/>
            <person name="Almeida L.G."/>
            <person name="Vasconcelos A.T."/>
            <person name="Perreira-Neves A."/>
            <person name="Rosa I.A."/>
            <person name="Tasca T."/>
            <person name="Bogo M.R."/>
            <person name="de Souza W."/>
        </authorList>
    </citation>
    <scope>NUCLEOTIDE SEQUENCE [LARGE SCALE GENOMIC DNA]</scope>
    <source>
        <strain evidence="2">K</strain>
    </source>
</reference>
<accession>A0A1J4K747</accession>
<evidence type="ECO:0000256" key="1">
    <source>
        <dbReference type="SAM" id="Phobius"/>
    </source>
</evidence>
<evidence type="ECO:0000313" key="3">
    <source>
        <dbReference type="Proteomes" id="UP000179807"/>
    </source>
</evidence>
<feature type="transmembrane region" description="Helical" evidence="1">
    <location>
        <begin position="164"/>
        <end position="190"/>
    </location>
</feature>
<comment type="caution">
    <text evidence="2">The sequence shown here is derived from an EMBL/GenBank/DDBJ whole genome shotgun (WGS) entry which is preliminary data.</text>
</comment>
<protein>
    <recommendedName>
        <fullName evidence="4">Tetraspanin family protein</fullName>
    </recommendedName>
</protein>